<proteinExistence type="predicted"/>
<name>A0AAU9VA37_EUPED</name>
<accession>A0AAU9VA37</accession>
<comment type="caution">
    <text evidence="2">The sequence shown here is derived from an EMBL/GenBank/DDBJ whole genome shotgun (WGS) entry which is preliminary data.</text>
</comment>
<dbReference type="EMBL" id="CAKOGL010000029">
    <property type="protein sequence ID" value="CAH2106615.1"/>
    <property type="molecule type" value="Genomic_DNA"/>
</dbReference>
<feature type="region of interest" description="Disordered" evidence="1">
    <location>
        <begin position="61"/>
        <end position="94"/>
    </location>
</feature>
<reference evidence="2" key="1">
    <citation type="submission" date="2022-03" db="EMBL/GenBank/DDBJ databases">
        <authorList>
            <person name="Tunstrom K."/>
        </authorList>
    </citation>
    <scope>NUCLEOTIDE SEQUENCE</scope>
</reference>
<evidence type="ECO:0000313" key="3">
    <source>
        <dbReference type="Proteomes" id="UP001153954"/>
    </source>
</evidence>
<evidence type="ECO:0000313" key="2">
    <source>
        <dbReference type="EMBL" id="CAH2106615.1"/>
    </source>
</evidence>
<dbReference type="AlphaFoldDB" id="A0AAU9VA37"/>
<feature type="compositionally biased region" description="Polar residues" evidence="1">
    <location>
        <begin position="65"/>
        <end position="94"/>
    </location>
</feature>
<organism evidence="2 3">
    <name type="scientific">Euphydryas editha</name>
    <name type="common">Edith's checkerspot</name>
    <dbReference type="NCBI Taxonomy" id="104508"/>
    <lineage>
        <taxon>Eukaryota</taxon>
        <taxon>Metazoa</taxon>
        <taxon>Ecdysozoa</taxon>
        <taxon>Arthropoda</taxon>
        <taxon>Hexapoda</taxon>
        <taxon>Insecta</taxon>
        <taxon>Pterygota</taxon>
        <taxon>Neoptera</taxon>
        <taxon>Endopterygota</taxon>
        <taxon>Lepidoptera</taxon>
        <taxon>Glossata</taxon>
        <taxon>Ditrysia</taxon>
        <taxon>Papilionoidea</taxon>
        <taxon>Nymphalidae</taxon>
        <taxon>Nymphalinae</taxon>
        <taxon>Euphydryas</taxon>
    </lineage>
</organism>
<feature type="compositionally biased region" description="Acidic residues" evidence="1">
    <location>
        <begin position="1"/>
        <end position="12"/>
    </location>
</feature>
<sequence length="212" mass="24171">MSSEDEDSDDCIENEHDAESWTHKILDQIQNKYITKEELIEVLTDDLIDNEPSVKRIIGHENHVVDQSVSSPEITPQPPDGQSVSSRSPEVGSQLQQILTRHEVMDTSDAESPMQHPSLDILEHSSEVTYLLSTSNSVLKPRPSYSAMQLENFDTPSFDKSLQVNKVYTNRSTPISYFLDLFPESIQNTNIYEKEKKLVSGWMSQMQKFVHT</sequence>
<gene>
    <name evidence="2" type="ORF">EEDITHA_LOCUS20729</name>
</gene>
<protein>
    <submittedName>
        <fullName evidence="2">Uncharacterized protein</fullName>
    </submittedName>
</protein>
<dbReference type="Proteomes" id="UP001153954">
    <property type="component" value="Unassembled WGS sequence"/>
</dbReference>
<feature type="region of interest" description="Disordered" evidence="1">
    <location>
        <begin position="1"/>
        <end position="20"/>
    </location>
</feature>
<evidence type="ECO:0000256" key="1">
    <source>
        <dbReference type="SAM" id="MobiDB-lite"/>
    </source>
</evidence>
<keyword evidence="3" id="KW-1185">Reference proteome</keyword>